<dbReference type="RefSeq" id="YP_009801986.1">
    <property type="nucleotide sequence ID" value="NC_047977.1"/>
</dbReference>
<protein>
    <submittedName>
        <fullName evidence="1">Uncharacterized protein</fullName>
    </submittedName>
</protein>
<evidence type="ECO:0000313" key="2">
    <source>
        <dbReference type="Proteomes" id="UP000247284"/>
    </source>
</evidence>
<dbReference type="EMBL" id="MH183162">
    <property type="protein sequence ID" value="AWN07719.1"/>
    <property type="molecule type" value="Genomic_DNA"/>
</dbReference>
<gene>
    <name evidence="1" type="primary">48</name>
    <name evidence="1" type="ORF">PBI_HENDRIX_48</name>
</gene>
<dbReference type="Proteomes" id="UP000247284">
    <property type="component" value="Segment"/>
</dbReference>
<sequence length="106" mass="11967">MTATIEEALEQGWLDTPSFFGNQTDEALIFFSKCHESPWVLMRRSEPEPVLNTEHRDVQTALAVYGSEGAIPPQILAVLPHFTPRPRAVIYSRFPEYRQGTAIPVP</sequence>
<proteinExistence type="predicted"/>
<dbReference type="KEGG" id="vg:54992515"/>
<accession>A0A2U8UUC4</accession>
<evidence type="ECO:0000313" key="1">
    <source>
        <dbReference type="EMBL" id="AWN07719.1"/>
    </source>
</evidence>
<name>A0A2U8UUC4_9CAUD</name>
<keyword evidence="2" id="KW-1185">Reference proteome</keyword>
<organism evidence="1 2">
    <name type="scientific">Microbacterium phage Hendrix</name>
    <dbReference type="NCBI Taxonomy" id="2182341"/>
    <lineage>
        <taxon>Viruses</taxon>
        <taxon>Duplodnaviria</taxon>
        <taxon>Heunggongvirae</taxon>
        <taxon>Uroviricota</taxon>
        <taxon>Caudoviricetes</taxon>
        <taxon>Rogerhendrixvirus</taxon>
        <taxon>Rogerhendrixvirus hendrix</taxon>
    </lineage>
</organism>
<dbReference type="GeneID" id="54992515"/>
<reference evidence="2" key="1">
    <citation type="submission" date="2018-04" db="EMBL/GenBank/DDBJ databases">
        <authorList>
            <person name="Go L.Y."/>
            <person name="Mitchell J.A."/>
        </authorList>
    </citation>
    <scope>NUCLEOTIDE SEQUENCE [LARGE SCALE GENOMIC DNA]</scope>
</reference>